<name>A0A1L7WID2_9HELO</name>
<evidence type="ECO:0000259" key="5">
    <source>
        <dbReference type="PROSITE" id="PS50157"/>
    </source>
</evidence>
<protein>
    <recommendedName>
        <fullName evidence="9">Protein kinase domain-containing protein</fullName>
    </recommendedName>
</protein>
<proteinExistence type="predicted"/>
<feature type="compositionally biased region" description="Acidic residues" evidence="3">
    <location>
        <begin position="1423"/>
        <end position="1437"/>
    </location>
</feature>
<dbReference type="Pfam" id="PF00069">
    <property type="entry name" value="Pkinase"/>
    <property type="match status" value="1"/>
</dbReference>
<evidence type="ECO:0000313" key="8">
    <source>
        <dbReference type="Proteomes" id="UP000184330"/>
    </source>
</evidence>
<dbReference type="InterPro" id="IPR011009">
    <property type="entry name" value="Kinase-like_dom_sf"/>
</dbReference>
<feature type="domain" description="C2H2-type" evidence="5">
    <location>
        <begin position="1530"/>
        <end position="1566"/>
    </location>
</feature>
<dbReference type="InterPro" id="IPR036236">
    <property type="entry name" value="Znf_C2H2_sf"/>
</dbReference>
<dbReference type="InterPro" id="IPR054471">
    <property type="entry name" value="GPIID_WHD"/>
</dbReference>
<dbReference type="Pfam" id="PF22939">
    <property type="entry name" value="WHD_GPIID"/>
    <property type="match status" value="1"/>
</dbReference>
<dbReference type="PROSITE" id="PS50011">
    <property type="entry name" value="PROTEIN_KINASE_DOM"/>
    <property type="match status" value="1"/>
</dbReference>
<dbReference type="CDD" id="cd00180">
    <property type="entry name" value="PKc"/>
    <property type="match status" value="1"/>
</dbReference>
<dbReference type="SUPFAM" id="SSF52540">
    <property type="entry name" value="P-loop containing nucleoside triphosphate hydrolases"/>
    <property type="match status" value="1"/>
</dbReference>
<sequence length="1581" mass="182024">MSAKQNESMETAPCLSAFQYLTKHEVEPINEYRPPGSASWYIPMWRIKALFEDEPDGLKLESIFLCPCKQCVRDGGLAEDRSAKFNSLREHELRNEYAATYALLVYIFRPGLIRTFQEHELKLHGTSYLRKDDFLVLHNENLFDFDGLINKVLRRQYSFLVRTLRSHSDIIAIPSKELLPIKEDSEAKGVGSFARVHCFEFQDEEYRSQDFGQVGFFLKTKVPKAKFRAQITRFARKIFKDTLAKSALKEWYNLQSLSKAINHQHLMPALGAYWHGSSILFILQEEANMSLHDYLSGKGGKYDSDELWNQMRGLADGLDNLHKLYRGTKIAYHQDLKPANILIVRGTLKIADFGLLEFRPVSLDDTGTTGVVSAHNTGHYAPPRHGRYTREDDIWSLACIVSELATSDVQGGDEVAKYKEARIADGLSGKDTPRFNLEQKVKSQVLERHRQLQRTVQPWNSAEERDETRIFQGKFYSTEFFTFLNRMFRHGQTYSTLLEVSGRVDVPDARQVAETIERLRKEAMLVPSLKVAIEEPGVSTQRTSRVSEDLVSSLDDILEEFRQSLNRKDERKFRLTTLADLKQFLVNLQARQYAERRQQGLKRLVPLIENFEQFAQLLGEFCGELCDSNDFMAFIWGPINFILETTSTHTAAFNEVLSMYRQIGLNQPLRSQYEELLCGQSEIGIVLSAAYYDIIRVHKLTLMFFKQRRWKDLYETTWTRHKSRFFSHITNMASRLDLVIHRGTVLQFGNFQNSCAMEDEKTRSEIDMEDLKRRQAMYTWLKAIDMENEQHQFAKIRSQYPNTGRWLLEHTTFKEWFDPQFTTLPTLLWLHGKPGAGKTVLASMVVEAARNLSPKPTILSFFFKQGEADRDNFVSMARSLLSQLLQQDAGILDYVYIRCCNSGQAFLTSRVLIEELLRFVLSNCDSAYIVLDGLDECCSREERKNIVEFFRNLVENLDHDPDRIRCLFVSRKDSARKDFSGLANIAVDSENNEDDIDAFSHVQSQKLRETLGVSDQRLQEIVDFVSAFAEGIFLVAELVWINLCGQTSIERLEQEMDSLPTGLDKLDEAYARIMRTILNKPVRAQREEAIMLLGWLVCAKRPLKLHEVQTMKSINLEQRTVEFERRRFRVDPKDLCESLVDVRPDGSIELVHLTARVYLFESKALDISAEEIRLATLCVDYLNLPFFSHPFSKEAVLGGMYGFMEYAILNWVRHLEVGLSSRSIPDELIQGFFESFETLLENHWNNPTIEVKIPKRTRDILDIFQNSPKHKEIQQAIASTQEQVKRFGNMRPGECALDFTEVVAGIRTQLETVISTSADKPIDVDLKLKYGIDLFKCPRFSCKYFTDGFASKSERDRHVERHERPARCTDRHCTGFIIGFATESQLARHLKETHSDSTDQGHSFPTEEEVNQSLKEYSPETSPEPEETEQFIAEEPDPDPELELELELETRADDAAEPAQYSRPAKRTKIPKEYNCSYCNKKFTKRYNWESHLEKHAPSQTFTCSTCGTTCARASDFIRHSKTHMSGNTFTCGGVLENGQTWGCGRSFNRADTLRNHHKSKKGRKCIAASNEEEQAQVADP</sequence>
<dbReference type="Gene3D" id="3.30.160.60">
    <property type="entry name" value="Classic Zinc Finger"/>
    <property type="match status" value="1"/>
</dbReference>
<dbReference type="SMART" id="SM00355">
    <property type="entry name" value="ZnF_C2H2"/>
    <property type="match status" value="4"/>
</dbReference>
<dbReference type="GO" id="GO:0005524">
    <property type="term" value="F:ATP binding"/>
    <property type="evidence" value="ECO:0007669"/>
    <property type="project" value="InterPro"/>
</dbReference>
<keyword evidence="2" id="KW-0479">Metal-binding</keyword>
<dbReference type="InterPro" id="IPR027417">
    <property type="entry name" value="P-loop_NTPase"/>
</dbReference>
<evidence type="ECO:0000256" key="1">
    <source>
        <dbReference type="ARBA" id="ARBA00022737"/>
    </source>
</evidence>
<evidence type="ECO:0000256" key="2">
    <source>
        <dbReference type="PROSITE-ProRule" id="PRU00042"/>
    </source>
</evidence>
<dbReference type="PROSITE" id="PS50157">
    <property type="entry name" value="ZINC_FINGER_C2H2_2"/>
    <property type="match status" value="3"/>
</dbReference>
<dbReference type="OrthoDB" id="21416at2759"/>
<dbReference type="InterPro" id="IPR000719">
    <property type="entry name" value="Prot_kinase_dom"/>
</dbReference>
<dbReference type="GO" id="GO:0008270">
    <property type="term" value="F:zinc ion binding"/>
    <property type="evidence" value="ECO:0007669"/>
    <property type="project" value="UniProtKB-KW"/>
</dbReference>
<dbReference type="Gene3D" id="1.10.510.10">
    <property type="entry name" value="Transferase(Phosphotransferase) domain 1"/>
    <property type="match status" value="1"/>
</dbReference>
<keyword evidence="2" id="KW-0862">Zinc</keyword>
<dbReference type="EMBL" id="FJOG01000003">
    <property type="protein sequence ID" value="CZR52534.1"/>
    <property type="molecule type" value="Genomic_DNA"/>
</dbReference>
<feature type="domain" description="Protein kinase" evidence="4">
    <location>
        <begin position="182"/>
        <end position="525"/>
    </location>
</feature>
<dbReference type="SMART" id="SM00220">
    <property type="entry name" value="S_TKc"/>
    <property type="match status" value="1"/>
</dbReference>
<feature type="domain" description="C2H2-type" evidence="5">
    <location>
        <begin position="1502"/>
        <end position="1529"/>
    </location>
</feature>
<dbReference type="Pfam" id="PF24883">
    <property type="entry name" value="NPHP3_N"/>
    <property type="match status" value="1"/>
</dbReference>
<dbReference type="PANTHER" id="PTHR10039">
    <property type="entry name" value="AMELOGENIN"/>
    <property type="match status" value="1"/>
</dbReference>
<dbReference type="PANTHER" id="PTHR10039:SF14">
    <property type="entry name" value="NACHT DOMAIN-CONTAINING PROTEIN"/>
    <property type="match status" value="1"/>
</dbReference>
<dbReference type="PROSITE" id="PS50837">
    <property type="entry name" value="NACHT"/>
    <property type="match status" value="1"/>
</dbReference>
<dbReference type="GO" id="GO:0004672">
    <property type="term" value="F:protein kinase activity"/>
    <property type="evidence" value="ECO:0007669"/>
    <property type="project" value="InterPro"/>
</dbReference>
<dbReference type="STRING" id="576137.A0A1L7WID2"/>
<evidence type="ECO:0000256" key="3">
    <source>
        <dbReference type="SAM" id="MobiDB-lite"/>
    </source>
</evidence>
<gene>
    <name evidence="7" type="ORF">PAC_02411</name>
</gene>
<evidence type="ECO:0008006" key="9">
    <source>
        <dbReference type="Google" id="ProtNLM"/>
    </source>
</evidence>
<dbReference type="InterPro" id="IPR056884">
    <property type="entry name" value="NPHP3-like_N"/>
</dbReference>
<keyword evidence="8" id="KW-1185">Reference proteome</keyword>
<keyword evidence="2" id="KW-0863">Zinc-finger</keyword>
<feature type="compositionally biased region" description="Basic and acidic residues" evidence="3">
    <location>
        <begin position="1390"/>
        <end position="1399"/>
    </location>
</feature>
<feature type="region of interest" description="Disordered" evidence="3">
    <location>
        <begin position="1390"/>
        <end position="1437"/>
    </location>
</feature>
<evidence type="ECO:0000259" key="4">
    <source>
        <dbReference type="PROSITE" id="PS50011"/>
    </source>
</evidence>
<dbReference type="SUPFAM" id="SSF57667">
    <property type="entry name" value="beta-beta-alpha zinc fingers"/>
    <property type="match status" value="1"/>
</dbReference>
<feature type="domain" description="C2H2-type" evidence="5">
    <location>
        <begin position="1474"/>
        <end position="1501"/>
    </location>
</feature>
<evidence type="ECO:0000313" key="7">
    <source>
        <dbReference type="EMBL" id="CZR52534.1"/>
    </source>
</evidence>
<feature type="domain" description="NACHT" evidence="6">
    <location>
        <begin position="826"/>
        <end position="936"/>
    </location>
</feature>
<evidence type="ECO:0000259" key="6">
    <source>
        <dbReference type="PROSITE" id="PS50837"/>
    </source>
</evidence>
<dbReference type="SUPFAM" id="SSF56112">
    <property type="entry name" value="Protein kinase-like (PK-like)"/>
    <property type="match status" value="1"/>
</dbReference>
<organism evidence="7 8">
    <name type="scientific">Phialocephala subalpina</name>
    <dbReference type="NCBI Taxonomy" id="576137"/>
    <lineage>
        <taxon>Eukaryota</taxon>
        <taxon>Fungi</taxon>
        <taxon>Dikarya</taxon>
        <taxon>Ascomycota</taxon>
        <taxon>Pezizomycotina</taxon>
        <taxon>Leotiomycetes</taxon>
        <taxon>Helotiales</taxon>
        <taxon>Mollisiaceae</taxon>
        <taxon>Phialocephala</taxon>
        <taxon>Phialocephala fortinii species complex</taxon>
    </lineage>
</organism>
<dbReference type="PROSITE" id="PS00028">
    <property type="entry name" value="ZINC_FINGER_C2H2_1"/>
    <property type="match status" value="2"/>
</dbReference>
<reference evidence="7 8" key="1">
    <citation type="submission" date="2016-03" db="EMBL/GenBank/DDBJ databases">
        <authorList>
            <person name="Ploux O."/>
        </authorList>
    </citation>
    <scope>NUCLEOTIDE SEQUENCE [LARGE SCALE GENOMIC DNA]</scope>
    <source>
        <strain evidence="7 8">UAMH 11012</strain>
    </source>
</reference>
<dbReference type="Gene3D" id="3.40.50.300">
    <property type="entry name" value="P-loop containing nucleotide triphosphate hydrolases"/>
    <property type="match status" value="1"/>
</dbReference>
<keyword evidence="1" id="KW-0677">Repeat</keyword>
<accession>A0A1L7WID2</accession>
<dbReference type="InterPro" id="IPR007111">
    <property type="entry name" value="NACHT_NTPase"/>
</dbReference>
<dbReference type="Pfam" id="PF00096">
    <property type="entry name" value="zf-C2H2"/>
    <property type="match status" value="2"/>
</dbReference>
<dbReference type="InterPro" id="IPR013087">
    <property type="entry name" value="Znf_C2H2_type"/>
</dbReference>
<dbReference type="Proteomes" id="UP000184330">
    <property type="component" value="Unassembled WGS sequence"/>
</dbReference>